<name>A0A016SWS4_9BILA</name>
<evidence type="ECO:0000313" key="1">
    <source>
        <dbReference type="EMBL" id="EYB95163.1"/>
    </source>
</evidence>
<dbReference type="Proteomes" id="UP000024635">
    <property type="component" value="Unassembled WGS sequence"/>
</dbReference>
<protein>
    <submittedName>
        <fullName evidence="1">Uncharacterized protein</fullName>
    </submittedName>
</protein>
<dbReference type="AlphaFoldDB" id="A0A016SWS4"/>
<reference evidence="2" key="1">
    <citation type="journal article" date="2015" name="Nat. Genet.">
        <title>The genome and transcriptome of the zoonotic hookworm Ancylostoma ceylanicum identify infection-specific gene families.</title>
        <authorList>
            <person name="Schwarz E.M."/>
            <person name="Hu Y."/>
            <person name="Antoshechkin I."/>
            <person name="Miller M.M."/>
            <person name="Sternberg P.W."/>
            <person name="Aroian R.V."/>
        </authorList>
    </citation>
    <scope>NUCLEOTIDE SEQUENCE</scope>
    <source>
        <strain evidence="2">HY135</strain>
    </source>
</reference>
<keyword evidence="2" id="KW-1185">Reference proteome</keyword>
<evidence type="ECO:0000313" key="2">
    <source>
        <dbReference type="Proteomes" id="UP000024635"/>
    </source>
</evidence>
<dbReference type="EMBL" id="JARK01001499">
    <property type="protein sequence ID" value="EYB95163.1"/>
    <property type="molecule type" value="Genomic_DNA"/>
</dbReference>
<organism evidence="1 2">
    <name type="scientific">Ancylostoma ceylanicum</name>
    <dbReference type="NCBI Taxonomy" id="53326"/>
    <lineage>
        <taxon>Eukaryota</taxon>
        <taxon>Metazoa</taxon>
        <taxon>Ecdysozoa</taxon>
        <taxon>Nematoda</taxon>
        <taxon>Chromadorea</taxon>
        <taxon>Rhabditida</taxon>
        <taxon>Rhabditina</taxon>
        <taxon>Rhabditomorpha</taxon>
        <taxon>Strongyloidea</taxon>
        <taxon>Ancylostomatidae</taxon>
        <taxon>Ancylostomatinae</taxon>
        <taxon>Ancylostoma</taxon>
    </lineage>
</organism>
<accession>A0A016SWS4</accession>
<proteinExistence type="predicted"/>
<sequence length="67" mass="7931">MDETRGGENIGDDCISRYFLFMYTIFLRAAEKDLYLKYGRKPCQSEVCLRWCQTERPVMAPQRRCGN</sequence>
<comment type="caution">
    <text evidence="1">The sequence shown here is derived from an EMBL/GenBank/DDBJ whole genome shotgun (WGS) entry which is preliminary data.</text>
</comment>
<gene>
    <name evidence="1" type="primary">Acey_s0163.g3496</name>
    <name evidence="1" type="ORF">Y032_0163g3496</name>
</gene>